<dbReference type="InterPro" id="IPR005119">
    <property type="entry name" value="LysR_subst-bd"/>
</dbReference>
<accession>A0A2W5KTD3</accession>
<dbReference type="FunFam" id="1.10.10.10:FF:000001">
    <property type="entry name" value="LysR family transcriptional regulator"/>
    <property type="match status" value="1"/>
</dbReference>
<dbReference type="CDD" id="cd08420">
    <property type="entry name" value="PBP2_CysL_like"/>
    <property type="match status" value="1"/>
</dbReference>
<feature type="domain" description="HTH lysR-type" evidence="6">
    <location>
        <begin position="1"/>
        <end position="58"/>
    </location>
</feature>
<keyword evidence="4" id="KW-0804">Transcription</keyword>
<organism evidence="7 8">
    <name type="scientific">Ancylobacter novellus</name>
    <name type="common">Thiobacillus novellus</name>
    <dbReference type="NCBI Taxonomy" id="921"/>
    <lineage>
        <taxon>Bacteria</taxon>
        <taxon>Pseudomonadati</taxon>
        <taxon>Pseudomonadota</taxon>
        <taxon>Alphaproteobacteria</taxon>
        <taxon>Hyphomicrobiales</taxon>
        <taxon>Xanthobacteraceae</taxon>
        <taxon>Ancylobacter</taxon>
    </lineage>
</organism>
<evidence type="ECO:0000313" key="8">
    <source>
        <dbReference type="Proteomes" id="UP000249577"/>
    </source>
</evidence>
<gene>
    <name evidence="7" type="ORF">DI565_00385</name>
</gene>
<protein>
    <submittedName>
        <fullName evidence="7">LysR family transcriptional regulator</fullName>
    </submittedName>
</protein>
<sequence>MTLEQLRIFVAVAEREHVTNAASDLHLTQSAVSSAVAALESRYAARLFDRIGRRIVLTDAGRSFLVEARAVLARAAAAEAVLSDLAGLKKGRLALAASQTVASYWLPAFIHAFQERFPGVAVTLDIANTEAVAAAVVEGEADLGVVEGEVDDPVLEATVVADDEIVVVVGPRHPWADGRPLRGRDLTETRWIMREPGSGTRAVLEHAAAEAGLGLDDLDVAIDYPSNEAVRAAVEADAGAAVMSRLVAAASLASGKMAEAAFALPKRRFFALRHKDRYVTKAVIAFQELMRDGPADAPEPIQPAAEKRPKARATSA</sequence>
<evidence type="ECO:0000256" key="4">
    <source>
        <dbReference type="ARBA" id="ARBA00023163"/>
    </source>
</evidence>
<dbReference type="InterPro" id="IPR036388">
    <property type="entry name" value="WH-like_DNA-bd_sf"/>
</dbReference>
<dbReference type="SUPFAM" id="SSF53850">
    <property type="entry name" value="Periplasmic binding protein-like II"/>
    <property type="match status" value="1"/>
</dbReference>
<dbReference type="Pfam" id="PF03466">
    <property type="entry name" value="LysR_substrate"/>
    <property type="match status" value="1"/>
</dbReference>
<dbReference type="PRINTS" id="PR00039">
    <property type="entry name" value="HTHLYSR"/>
</dbReference>
<evidence type="ECO:0000259" key="6">
    <source>
        <dbReference type="PROSITE" id="PS50931"/>
    </source>
</evidence>
<name>A0A2W5KTD3_ANCNO</name>
<evidence type="ECO:0000256" key="3">
    <source>
        <dbReference type="ARBA" id="ARBA00023125"/>
    </source>
</evidence>
<dbReference type="GO" id="GO:0000976">
    <property type="term" value="F:transcription cis-regulatory region binding"/>
    <property type="evidence" value="ECO:0007669"/>
    <property type="project" value="TreeGrafter"/>
</dbReference>
<dbReference type="Pfam" id="PF00126">
    <property type="entry name" value="HTH_1"/>
    <property type="match status" value="1"/>
</dbReference>
<dbReference type="PROSITE" id="PS50931">
    <property type="entry name" value="HTH_LYSR"/>
    <property type="match status" value="1"/>
</dbReference>
<dbReference type="Gene3D" id="1.10.10.10">
    <property type="entry name" value="Winged helix-like DNA-binding domain superfamily/Winged helix DNA-binding domain"/>
    <property type="match status" value="1"/>
</dbReference>
<evidence type="ECO:0000313" key="7">
    <source>
        <dbReference type="EMBL" id="PZQ19329.1"/>
    </source>
</evidence>
<dbReference type="PANTHER" id="PTHR30126">
    <property type="entry name" value="HTH-TYPE TRANSCRIPTIONAL REGULATOR"/>
    <property type="match status" value="1"/>
</dbReference>
<dbReference type="Gene3D" id="3.40.190.290">
    <property type="match status" value="1"/>
</dbReference>
<evidence type="ECO:0000256" key="1">
    <source>
        <dbReference type="ARBA" id="ARBA00009437"/>
    </source>
</evidence>
<dbReference type="InterPro" id="IPR036390">
    <property type="entry name" value="WH_DNA-bd_sf"/>
</dbReference>
<dbReference type="Proteomes" id="UP000249577">
    <property type="component" value="Unassembled WGS sequence"/>
</dbReference>
<dbReference type="GO" id="GO:0003700">
    <property type="term" value="F:DNA-binding transcription factor activity"/>
    <property type="evidence" value="ECO:0007669"/>
    <property type="project" value="InterPro"/>
</dbReference>
<dbReference type="InterPro" id="IPR000847">
    <property type="entry name" value="LysR_HTH_N"/>
</dbReference>
<comment type="caution">
    <text evidence="7">The sequence shown here is derived from an EMBL/GenBank/DDBJ whole genome shotgun (WGS) entry which is preliminary data.</text>
</comment>
<evidence type="ECO:0000256" key="5">
    <source>
        <dbReference type="SAM" id="MobiDB-lite"/>
    </source>
</evidence>
<dbReference type="PANTHER" id="PTHR30126:SF39">
    <property type="entry name" value="HTH-TYPE TRANSCRIPTIONAL REGULATOR CYSL"/>
    <property type="match status" value="1"/>
</dbReference>
<feature type="region of interest" description="Disordered" evidence="5">
    <location>
        <begin position="293"/>
        <end position="316"/>
    </location>
</feature>
<keyword evidence="2" id="KW-0805">Transcription regulation</keyword>
<keyword evidence="3" id="KW-0238">DNA-binding</keyword>
<dbReference type="EMBL" id="QFPN01000001">
    <property type="protein sequence ID" value="PZQ19329.1"/>
    <property type="molecule type" value="Genomic_DNA"/>
</dbReference>
<proteinExistence type="inferred from homology"/>
<dbReference type="AlphaFoldDB" id="A0A2W5KTD3"/>
<evidence type="ECO:0000256" key="2">
    <source>
        <dbReference type="ARBA" id="ARBA00023015"/>
    </source>
</evidence>
<comment type="similarity">
    <text evidence="1">Belongs to the LysR transcriptional regulatory family.</text>
</comment>
<reference evidence="7 8" key="1">
    <citation type="submission" date="2017-08" db="EMBL/GenBank/DDBJ databases">
        <title>Infants hospitalized years apart are colonized by the same room-sourced microbial strains.</title>
        <authorList>
            <person name="Brooks B."/>
            <person name="Olm M.R."/>
            <person name="Firek B.A."/>
            <person name="Baker R."/>
            <person name="Thomas B.C."/>
            <person name="Morowitz M.J."/>
            <person name="Banfield J.F."/>
        </authorList>
    </citation>
    <scope>NUCLEOTIDE SEQUENCE [LARGE SCALE GENOMIC DNA]</scope>
    <source>
        <strain evidence="7">S2_005_003_R2_43</strain>
    </source>
</reference>
<dbReference type="SUPFAM" id="SSF46785">
    <property type="entry name" value="Winged helix' DNA-binding domain"/>
    <property type="match status" value="1"/>
</dbReference>